<protein>
    <submittedName>
        <fullName evidence="2">Uncharacterized protein</fullName>
    </submittedName>
</protein>
<feature type="compositionally biased region" description="Low complexity" evidence="1">
    <location>
        <begin position="387"/>
        <end position="405"/>
    </location>
</feature>
<sequence>MVDPDFDPSSPPQDVPLDVWTPTPDDFSPHAPPLQVVSNDTLAHTPPANSRSSYIPSPSPLRNQHNPEASLSKSTLQSTASAAASTLVKSASQSSQILPQPGPPSRPTLPPAAAPVKRVVRFVEDDAEDTEPLYLVRQKKKREEKAKFLRTEQRKRLMEQEQERRRLEAEAMEQERKRLAKEREDREMEQQQYTEAVAAARLRRETQRAGIIPGLKTDSNNNLLLPSPSTSSLRGSERNRSHESRRSSLMPHHTGSSSSIPRREASDSALSRSYPHSFETSSYRTGSGGYSPAGSNSGHGHTSRPGSMYSSSSEDGRASNKRLLASNNNTRPLADRATSHPARSGSNSSLHNAPHIPNVPRLPELMNDSVLLPPSAPFMMHQHPRQSRNSSPGRSTSSGSLRGTSVNSSSERVSMHRQSSHSRETYSAPSSPGTSPSLPTHVKNGSGDSRRASMPVHALPRASVSTSQTTSTRGRPQIHHAQTMHGMQYLQAPNPWTALPMQYGTSPMAMPVLPYSHSPNLNTLSKASFPSGSTKAKGGAKRQTIV</sequence>
<evidence type="ECO:0000256" key="1">
    <source>
        <dbReference type="SAM" id="MobiDB-lite"/>
    </source>
</evidence>
<feature type="compositionally biased region" description="Low complexity" evidence="1">
    <location>
        <begin position="219"/>
        <end position="234"/>
    </location>
</feature>
<feature type="compositionally biased region" description="Basic and acidic residues" evidence="1">
    <location>
        <begin position="235"/>
        <end position="246"/>
    </location>
</feature>
<comment type="caution">
    <text evidence="2">The sequence shown here is derived from an EMBL/GenBank/DDBJ whole genome shotgun (WGS) entry which is preliminary data.</text>
</comment>
<feature type="compositionally biased region" description="Polar residues" evidence="1">
    <location>
        <begin position="463"/>
        <end position="474"/>
    </location>
</feature>
<keyword evidence="3" id="KW-1185">Reference proteome</keyword>
<feature type="compositionally biased region" description="Pro residues" evidence="1">
    <location>
        <begin position="100"/>
        <end position="113"/>
    </location>
</feature>
<dbReference type="Proteomes" id="UP000807342">
    <property type="component" value="Unassembled WGS sequence"/>
</dbReference>
<feature type="compositionally biased region" description="Low complexity" evidence="1">
    <location>
        <begin position="69"/>
        <end position="92"/>
    </location>
</feature>
<name>A0A9P5XCA4_9AGAR</name>
<feature type="compositionally biased region" description="Polar residues" evidence="1">
    <location>
        <begin position="293"/>
        <end position="313"/>
    </location>
</feature>
<reference evidence="2" key="1">
    <citation type="submission" date="2020-11" db="EMBL/GenBank/DDBJ databases">
        <authorList>
            <consortium name="DOE Joint Genome Institute"/>
            <person name="Ahrendt S."/>
            <person name="Riley R."/>
            <person name="Andreopoulos W."/>
            <person name="Labutti K."/>
            <person name="Pangilinan J."/>
            <person name="Ruiz-Duenas F.J."/>
            <person name="Barrasa J.M."/>
            <person name="Sanchez-Garcia M."/>
            <person name="Camarero S."/>
            <person name="Miyauchi S."/>
            <person name="Serrano A."/>
            <person name="Linde D."/>
            <person name="Babiker R."/>
            <person name="Drula E."/>
            <person name="Ayuso-Fernandez I."/>
            <person name="Pacheco R."/>
            <person name="Padilla G."/>
            <person name="Ferreira P."/>
            <person name="Barriuso J."/>
            <person name="Kellner H."/>
            <person name="Castanera R."/>
            <person name="Alfaro M."/>
            <person name="Ramirez L."/>
            <person name="Pisabarro A.G."/>
            <person name="Kuo A."/>
            <person name="Tritt A."/>
            <person name="Lipzen A."/>
            <person name="He G."/>
            <person name="Yan M."/>
            <person name="Ng V."/>
            <person name="Cullen D."/>
            <person name="Martin F."/>
            <person name="Rosso M.-N."/>
            <person name="Henrissat B."/>
            <person name="Hibbett D."/>
            <person name="Martinez A.T."/>
            <person name="Grigoriev I.V."/>
        </authorList>
    </citation>
    <scope>NUCLEOTIDE SEQUENCE</scope>
    <source>
        <strain evidence="2">MF-IS2</strain>
    </source>
</reference>
<dbReference type="OrthoDB" id="3268641at2759"/>
<organism evidence="2 3">
    <name type="scientific">Macrolepiota fuliginosa MF-IS2</name>
    <dbReference type="NCBI Taxonomy" id="1400762"/>
    <lineage>
        <taxon>Eukaryota</taxon>
        <taxon>Fungi</taxon>
        <taxon>Dikarya</taxon>
        <taxon>Basidiomycota</taxon>
        <taxon>Agaricomycotina</taxon>
        <taxon>Agaricomycetes</taxon>
        <taxon>Agaricomycetidae</taxon>
        <taxon>Agaricales</taxon>
        <taxon>Agaricineae</taxon>
        <taxon>Agaricaceae</taxon>
        <taxon>Macrolepiota</taxon>
    </lineage>
</organism>
<feature type="region of interest" description="Disordered" evidence="1">
    <location>
        <begin position="526"/>
        <end position="546"/>
    </location>
</feature>
<proteinExistence type="predicted"/>
<feature type="region of interest" description="Disordered" evidence="1">
    <location>
        <begin position="1"/>
        <end position="113"/>
    </location>
</feature>
<feature type="compositionally biased region" description="Basic and acidic residues" evidence="1">
    <location>
        <begin position="157"/>
        <end position="189"/>
    </location>
</feature>
<feature type="region of interest" description="Disordered" evidence="1">
    <location>
        <begin position="157"/>
        <end position="192"/>
    </location>
</feature>
<evidence type="ECO:0000313" key="3">
    <source>
        <dbReference type="Proteomes" id="UP000807342"/>
    </source>
</evidence>
<evidence type="ECO:0000313" key="2">
    <source>
        <dbReference type="EMBL" id="KAF9446945.1"/>
    </source>
</evidence>
<feature type="region of interest" description="Disordered" evidence="1">
    <location>
        <begin position="210"/>
        <end position="475"/>
    </location>
</feature>
<feature type="compositionally biased region" description="Low complexity" evidence="1">
    <location>
        <begin position="425"/>
        <end position="440"/>
    </location>
</feature>
<dbReference type="AlphaFoldDB" id="A0A9P5XCA4"/>
<gene>
    <name evidence="2" type="ORF">P691DRAFT_803238</name>
</gene>
<feature type="compositionally biased region" description="Polar residues" evidence="1">
    <location>
        <begin position="36"/>
        <end position="67"/>
    </location>
</feature>
<accession>A0A9P5XCA4</accession>
<dbReference type="EMBL" id="MU151222">
    <property type="protein sequence ID" value="KAF9446945.1"/>
    <property type="molecule type" value="Genomic_DNA"/>
</dbReference>